<dbReference type="PANTHER" id="PTHR43037:SF5">
    <property type="entry name" value="FERULOYL ESTERASE"/>
    <property type="match status" value="1"/>
</dbReference>
<name>A0A1H7R7N1_9RHOB</name>
<gene>
    <name evidence="5" type="ORF">SAMN04488526_2974</name>
</gene>
<dbReference type="Gene3D" id="3.40.50.1820">
    <property type="entry name" value="alpha/beta hydrolase"/>
    <property type="match status" value="1"/>
</dbReference>
<dbReference type="InterPro" id="IPR029058">
    <property type="entry name" value="AB_hydrolase_fold"/>
</dbReference>
<accession>A0A1H7R7N1</accession>
<feature type="domain" description="Peptidase S9 prolyl oligopeptidase catalytic" evidence="4">
    <location>
        <begin position="80"/>
        <end position="154"/>
    </location>
</feature>
<feature type="chain" id="PRO_5011502784" evidence="3">
    <location>
        <begin position="18"/>
        <end position="258"/>
    </location>
</feature>
<keyword evidence="6" id="KW-1185">Reference proteome</keyword>
<dbReference type="OrthoDB" id="9805640at2"/>
<reference evidence="5 6" key="1">
    <citation type="submission" date="2016-10" db="EMBL/GenBank/DDBJ databases">
        <authorList>
            <person name="de Groot N.N."/>
        </authorList>
    </citation>
    <scope>NUCLEOTIDE SEQUENCE [LARGE SCALE GENOMIC DNA]</scope>
    <source>
        <strain evidence="5 6">DSM 14858</strain>
    </source>
</reference>
<evidence type="ECO:0000259" key="4">
    <source>
        <dbReference type="Pfam" id="PF00326"/>
    </source>
</evidence>
<evidence type="ECO:0000313" key="6">
    <source>
        <dbReference type="Proteomes" id="UP000199283"/>
    </source>
</evidence>
<dbReference type="Proteomes" id="UP000199283">
    <property type="component" value="Unassembled WGS sequence"/>
</dbReference>
<dbReference type="RefSeq" id="WP_092764130.1">
    <property type="nucleotide sequence ID" value="NZ_FNZQ01000006.1"/>
</dbReference>
<evidence type="ECO:0000256" key="1">
    <source>
        <dbReference type="ARBA" id="ARBA00022729"/>
    </source>
</evidence>
<feature type="signal peptide" evidence="3">
    <location>
        <begin position="1"/>
        <end position="17"/>
    </location>
</feature>
<evidence type="ECO:0000256" key="2">
    <source>
        <dbReference type="ARBA" id="ARBA00022801"/>
    </source>
</evidence>
<dbReference type="InterPro" id="IPR050955">
    <property type="entry name" value="Plant_Biomass_Hydrol_Est"/>
</dbReference>
<keyword evidence="2" id="KW-0378">Hydrolase</keyword>
<dbReference type="AlphaFoldDB" id="A0A1H7R7N1"/>
<dbReference type="GO" id="GO:0006508">
    <property type="term" value="P:proteolysis"/>
    <property type="evidence" value="ECO:0007669"/>
    <property type="project" value="InterPro"/>
</dbReference>
<evidence type="ECO:0000256" key="3">
    <source>
        <dbReference type="SAM" id="SignalP"/>
    </source>
</evidence>
<protein>
    <submittedName>
        <fullName evidence="5">Polyhydroxybutyrate depolymerase</fullName>
    </submittedName>
</protein>
<evidence type="ECO:0000313" key="5">
    <source>
        <dbReference type="EMBL" id="SEL56296.1"/>
    </source>
</evidence>
<dbReference type="SUPFAM" id="SSF53474">
    <property type="entry name" value="alpha/beta-Hydrolases"/>
    <property type="match status" value="1"/>
</dbReference>
<dbReference type="PANTHER" id="PTHR43037">
    <property type="entry name" value="UNNAMED PRODUCT-RELATED"/>
    <property type="match status" value="1"/>
</dbReference>
<dbReference type="InterPro" id="IPR001375">
    <property type="entry name" value="Peptidase_S9_cat"/>
</dbReference>
<dbReference type="EMBL" id="FNZQ01000006">
    <property type="protein sequence ID" value="SEL56296.1"/>
    <property type="molecule type" value="Genomic_DNA"/>
</dbReference>
<dbReference type="GO" id="GO:0008236">
    <property type="term" value="F:serine-type peptidase activity"/>
    <property type="evidence" value="ECO:0007669"/>
    <property type="project" value="InterPro"/>
</dbReference>
<proteinExistence type="predicted"/>
<dbReference type="STRING" id="188906.SAMN04488526_2974"/>
<keyword evidence="1 3" id="KW-0732">Signal</keyword>
<dbReference type="Pfam" id="PF00326">
    <property type="entry name" value="Peptidase_S9"/>
    <property type="match status" value="1"/>
</dbReference>
<sequence length="258" mass="27467">MRILILLLALFATPVAACGIDSDCEVPGGTYRIYVPDGGADGAIFFAHGYGGSAAGTMRNDRFRALAGRLGVALVALASVGKDWALPNAPEHGNDPPRDEIAYVAAVKADVVAQFGLDPDRMLLAGFSAGGMLTWNVICQGGDLFAAFVPMSGTFWKEPPQSCDADAAVTHYHGTADTVVPIGGRAIGSSRQGDMGEVLAFYVRDRALTPAGPVDAPDGLSCQRWDGKEETYLEYCTHPGGHRFSADWIERVWTRDMK</sequence>
<organism evidence="5 6">
    <name type="scientific">Jannaschia helgolandensis</name>
    <dbReference type="NCBI Taxonomy" id="188906"/>
    <lineage>
        <taxon>Bacteria</taxon>
        <taxon>Pseudomonadati</taxon>
        <taxon>Pseudomonadota</taxon>
        <taxon>Alphaproteobacteria</taxon>
        <taxon>Rhodobacterales</taxon>
        <taxon>Roseobacteraceae</taxon>
        <taxon>Jannaschia</taxon>
    </lineage>
</organism>